<dbReference type="AlphaFoldDB" id="A0A1G2EQ22"/>
<dbReference type="PANTHER" id="PTHR34477">
    <property type="entry name" value="UPF0213 PROTEIN YHBQ"/>
    <property type="match status" value="1"/>
</dbReference>
<dbReference type="Pfam" id="PF01541">
    <property type="entry name" value="GIY-YIG"/>
    <property type="match status" value="1"/>
</dbReference>
<dbReference type="Proteomes" id="UP000177740">
    <property type="component" value="Unassembled WGS sequence"/>
</dbReference>
<evidence type="ECO:0000313" key="3">
    <source>
        <dbReference type="EMBL" id="OGZ27440.1"/>
    </source>
</evidence>
<dbReference type="SUPFAM" id="SSF82771">
    <property type="entry name" value="GIY-YIG endonuclease"/>
    <property type="match status" value="1"/>
</dbReference>
<dbReference type="STRING" id="1801677.A2365_03115"/>
<dbReference type="PANTHER" id="PTHR34477:SF1">
    <property type="entry name" value="UPF0213 PROTEIN YHBQ"/>
    <property type="match status" value="1"/>
</dbReference>
<gene>
    <name evidence="3" type="ORF">A2365_03115</name>
</gene>
<comment type="similarity">
    <text evidence="1">Belongs to the UPF0213 family.</text>
</comment>
<comment type="caution">
    <text evidence="3">The sequence shown here is derived from an EMBL/GenBank/DDBJ whole genome shotgun (WGS) entry which is preliminary data.</text>
</comment>
<evidence type="ECO:0000259" key="2">
    <source>
        <dbReference type="PROSITE" id="PS50164"/>
    </source>
</evidence>
<dbReference type="EMBL" id="MHMM01000006">
    <property type="protein sequence ID" value="OGZ27440.1"/>
    <property type="molecule type" value="Genomic_DNA"/>
</dbReference>
<organism evidence="3 4">
    <name type="scientific">Candidatus Nealsonbacteria bacterium RIFOXYB1_FULL_40_15</name>
    <dbReference type="NCBI Taxonomy" id="1801677"/>
    <lineage>
        <taxon>Bacteria</taxon>
        <taxon>Candidatus Nealsoniibacteriota</taxon>
    </lineage>
</organism>
<accession>A0A1G2EQ22</accession>
<name>A0A1G2EQ22_9BACT</name>
<dbReference type="PROSITE" id="PS50164">
    <property type="entry name" value="GIY_YIG"/>
    <property type="match status" value="1"/>
</dbReference>
<dbReference type="Gene3D" id="3.40.1440.10">
    <property type="entry name" value="GIY-YIG endonuclease"/>
    <property type="match status" value="1"/>
</dbReference>
<evidence type="ECO:0000256" key="1">
    <source>
        <dbReference type="ARBA" id="ARBA00007435"/>
    </source>
</evidence>
<sequence>MFFVYILKSLKNGKRYIGCTGKEPEIRIIEHNSGCNKWTRVNKPFKLIYKELYNSKTEALKRENFLKSGQGRKFIDQHIPR</sequence>
<dbReference type="InterPro" id="IPR000305">
    <property type="entry name" value="GIY-YIG_endonuc"/>
</dbReference>
<reference evidence="3 4" key="1">
    <citation type="journal article" date="2016" name="Nat. Commun.">
        <title>Thousands of microbial genomes shed light on interconnected biogeochemical processes in an aquifer system.</title>
        <authorList>
            <person name="Anantharaman K."/>
            <person name="Brown C.T."/>
            <person name="Hug L.A."/>
            <person name="Sharon I."/>
            <person name="Castelle C.J."/>
            <person name="Probst A.J."/>
            <person name="Thomas B.C."/>
            <person name="Singh A."/>
            <person name="Wilkins M.J."/>
            <person name="Karaoz U."/>
            <person name="Brodie E.L."/>
            <person name="Williams K.H."/>
            <person name="Hubbard S.S."/>
            <person name="Banfield J.F."/>
        </authorList>
    </citation>
    <scope>NUCLEOTIDE SEQUENCE [LARGE SCALE GENOMIC DNA]</scope>
</reference>
<dbReference type="InterPro" id="IPR050190">
    <property type="entry name" value="UPF0213_domain"/>
</dbReference>
<evidence type="ECO:0000313" key="4">
    <source>
        <dbReference type="Proteomes" id="UP000177740"/>
    </source>
</evidence>
<feature type="domain" description="GIY-YIG" evidence="2">
    <location>
        <begin position="1"/>
        <end position="76"/>
    </location>
</feature>
<protein>
    <recommendedName>
        <fullName evidence="2">GIY-YIG domain-containing protein</fullName>
    </recommendedName>
</protein>
<dbReference type="InterPro" id="IPR035901">
    <property type="entry name" value="GIY-YIG_endonuc_sf"/>
</dbReference>
<proteinExistence type="inferred from homology"/>